<evidence type="ECO:0000313" key="2">
    <source>
        <dbReference type="Proteomes" id="UP000195570"/>
    </source>
</evidence>
<dbReference type="AlphaFoldDB" id="A0A1G4I7H2"/>
<name>A0A1G4I7H2_TRYEQ</name>
<comment type="caution">
    <text evidence="1">The sequence shown here is derived from an EMBL/GenBank/DDBJ whole genome shotgun (WGS) entry which is preliminary data.</text>
</comment>
<gene>
    <name evidence="1" type="ORF">TEOVI_000599300</name>
</gene>
<dbReference type="GeneID" id="92379932"/>
<proteinExistence type="predicted"/>
<evidence type="ECO:0000313" key="1">
    <source>
        <dbReference type="EMBL" id="SCU67940.1"/>
    </source>
</evidence>
<sequence>MGGTGEGSGRAASPRGECRKDYVQLLRTALGGNKPVSGSTIARLVNQYNPQYDVPCGRQDIENSRYLNEELCELLLDDRRASAKYHLQTDKSLKTFLQLVSENKHIMRT</sequence>
<protein>
    <submittedName>
        <fullName evidence="1">Conserved protein</fullName>
    </submittedName>
</protein>
<accession>A0A1G4I7H2</accession>
<dbReference type="EMBL" id="CZPT02000860">
    <property type="protein sequence ID" value="SCU67940.1"/>
    <property type="molecule type" value="Genomic_DNA"/>
</dbReference>
<reference evidence="1" key="1">
    <citation type="submission" date="2016-09" db="EMBL/GenBank/DDBJ databases">
        <authorList>
            <person name="Hebert L."/>
            <person name="Moumen B."/>
        </authorList>
    </citation>
    <scope>NUCLEOTIDE SEQUENCE [LARGE SCALE GENOMIC DNA]</scope>
    <source>
        <strain evidence="1">OVI</strain>
    </source>
</reference>
<keyword evidence="2" id="KW-1185">Reference proteome</keyword>
<organism evidence="1 2">
    <name type="scientific">Trypanosoma equiperdum</name>
    <dbReference type="NCBI Taxonomy" id="5694"/>
    <lineage>
        <taxon>Eukaryota</taxon>
        <taxon>Discoba</taxon>
        <taxon>Euglenozoa</taxon>
        <taxon>Kinetoplastea</taxon>
        <taxon>Metakinetoplastina</taxon>
        <taxon>Trypanosomatida</taxon>
        <taxon>Trypanosomatidae</taxon>
        <taxon>Trypanosoma</taxon>
    </lineage>
</organism>
<dbReference type="VEuPathDB" id="TriTrypDB:TEOVI_000599300"/>
<dbReference type="RefSeq" id="XP_067079187.1">
    <property type="nucleotide sequence ID" value="XM_067223086.1"/>
</dbReference>
<dbReference type="Proteomes" id="UP000195570">
    <property type="component" value="Unassembled WGS sequence"/>
</dbReference>